<evidence type="ECO:0000256" key="1">
    <source>
        <dbReference type="SAM" id="MobiDB-lite"/>
    </source>
</evidence>
<keyword evidence="3" id="KW-1185">Reference proteome</keyword>
<dbReference type="Proteomes" id="UP000250235">
    <property type="component" value="Unassembled WGS sequence"/>
</dbReference>
<organism evidence="2 3">
    <name type="scientific">Dorcoceras hygrometricum</name>
    <dbReference type="NCBI Taxonomy" id="472368"/>
    <lineage>
        <taxon>Eukaryota</taxon>
        <taxon>Viridiplantae</taxon>
        <taxon>Streptophyta</taxon>
        <taxon>Embryophyta</taxon>
        <taxon>Tracheophyta</taxon>
        <taxon>Spermatophyta</taxon>
        <taxon>Magnoliopsida</taxon>
        <taxon>eudicotyledons</taxon>
        <taxon>Gunneridae</taxon>
        <taxon>Pentapetalae</taxon>
        <taxon>asterids</taxon>
        <taxon>lamiids</taxon>
        <taxon>Lamiales</taxon>
        <taxon>Gesneriaceae</taxon>
        <taxon>Didymocarpoideae</taxon>
        <taxon>Trichosporeae</taxon>
        <taxon>Loxocarpinae</taxon>
        <taxon>Dorcoceras</taxon>
    </lineage>
</organism>
<feature type="compositionally biased region" description="Basic and acidic residues" evidence="1">
    <location>
        <begin position="78"/>
        <end position="94"/>
    </location>
</feature>
<protein>
    <submittedName>
        <fullName evidence="2">Dehydration-responsive element-binding protein 3-like</fullName>
    </submittedName>
</protein>
<evidence type="ECO:0000313" key="2">
    <source>
        <dbReference type="EMBL" id="KZV57494.1"/>
    </source>
</evidence>
<reference evidence="2 3" key="1">
    <citation type="journal article" date="2015" name="Proc. Natl. Acad. Sci. U.S.A.">
        <title>The resurrection genome of Boea hygrometrica: A blueprint for survival of dehydration.</title>
        <authorList>
            <person name="Xiao L."/>
            <person name="Yang G."/>
            <person name="Zhang L."/>
            <person name="Yang X."/>
            <person name="Zhao S."/>
            <person name="Ji Z."/>
            <person name="Zhou Q."/>
            <person name="Hu M."/>
            <person name="Wang Y."/>
            <person name="Chen M."/>
            <person name="Xu Y."/>
            <person name="Jin H."/>
            <person name="Xiao X."/>
            <person name="Hu G."/>
            <person name="Bao F."/>
            <person name="Hu Y."/>
            <person name="Wan P."/>
            <person name="Li L."/>
            <person name="Deng X."/>
            <person name="Kuang T."/>
            <person name="Xiang C."/>
            <person name="Zhu J.K."/>
            <person name="Oliver M.J."/>
            <person name="He Y."/>
        </authorList>
    </citation>
    <scope>NUCLEOTIDE SEQUENCE [LARGE SCALE GENOMIC DNA]</scope>
    <source>
        <strain evidence="3">cv. XS01</strain>
    </source>
</reference>
<proteinExistence type="predicted"/>
<gene>
    <name evidence="2" type="ORF">F511_31870</name>
</gene>
<feature type="region of interest" description="Disordered" evidence="1">
    <location>
        <begin position="74"/>
        <end position="94"/>
    </location>
</feature>
<accession>A0A2Z7DDU3</accession>
<dbReference type="EMBL" id="KQ987281">
    <property type="protein sequence ID" value="KZV57494.1"/>
    <property type="molecule type" value="Genomic_DNA"/>
</dbReference>
<evidence type="ECO:0000313" key="3">
    <source>
        <dbReference type="Proteomes" id="UP000250235"/>
    </source>
</evidence>
<dbReference type="AlphaFoldDB" id="A0A2Z7DDU3"/>
<name>A0A2Z7DDU3_9LAMI</name>
<sequence>MCFLVQASEGIWKPIVDRIRRTIGDSTVVVLLPRNIGIVGAGREVAKDNSQHPMYVCLCFDSRMNVSGQIKFKTSAASRERDQDPSLCQHEFRA</sequence>